<comment type="caution">
    <text evidence="2">The sequence shown here is derived from an EMBL/GenBank/DDBJ whole genome shotgun (WGS) entry which is preliminary data.</text>
</comment>
<evidence type="ECO:0000313" key="2">
    <source>
        <dbReference type="EMBL" id="EIA16001.1"/>
    </source>
</evidence>
<protein>
    <recommendedName>
        <fullName evidence="1">RES domain-containing protein</fullName>
    </recommendedName>
</protein>
<feature type="domain" description="RES" evidence="1">
    <location>
        <begin position="188"/>
        <end position="342"/>
    </location>
</feature>
<name>A0AAV3FA28_CLOPF</name>
<dbReference type="Proteomes" id="UP000005358">
    <property type="component" value="Chromosome"/>
</dbReference>
<dbReference type="SMART" id="SM00953">
    <property type="entry name" value="RES"/>
    <property type="match status" value="1"/>
</dbReference>
<evidence type="ECO:0000313" key="3">
    <source>
        <dbReference type="Proteomes" id="UP000005358"/>
    </source>
</evidence>
<proteinExistence type="predicted"/>
<dbReference type="AlphaFoldDB" id="A0AAV3FA28"/>
<accession>A0AAV3FA28</accession>
<evidence type="ECO:0000259" key="1">
    <source>
        <dbReference type="SMART" id="SM00953"/>
    </source>
</evidence>
<dbReference type="Pfam" id="PF08808">
    <property type="entry name" value="RES"/>
    <property type="match status" value="1"/>
</dbReference>
<dbReference type="EMBL" id="AFES01000033">
    <property type="protein sequence ID" value="EIA16001.1"/>
    <property type="molecule type" value="Genomic_DNA"/>
</dbReference>
<dbReference type="InterPro" id="IPR014914">
    <property type="entry name" value="RES_dom"/>
</dbReference>
<organism evidence="2 3">
    <name type="scientific">Clostridium perfringens F262</name>
    <dbReference type="NCBI Taxonomy" id="883064"/>
    <lineage>
        <taxon>Bacteria</taxon>
        <taxon>Bacillati</taxon>
        <taxon>Bacillota</taxon>
        <taxon>Clostridia</taxon>
        <taxon>Eubacteriales</taxon>
        <taxon>Clostridiaceae</taxon>
        <taxon>Clostridium</taxon>
    </lineage>
</organism>
<gene>
    <name evidence="2" type="ORF">HA1_13117</name>
</gene>
<sequence length="371" mass="43180">MICCESCFNDLYIKSIIKSLNQKGECDVCGSINKYVYDTDANNELVEKFNELIDIYSVVSDIKNYPIEKSKMLKDDLIDRWKIFNTSSEKAYKIIKEICKEKYECNTKLFTQPVGIAELIMEDYLKEHSIFANSSLKEFKNEIQRKNRYHLKGINKEVLGIYFSYLQDEFKAGEKMYRGRISNKQGYNNLQMGAPPYEKTLAGRINSQGIRCLYLADTEDTAICEIRAKAYNYVTIGTFVLRRDIKIIDISKINSISPFEGELDITQYSVNKIHLDEIEEELTRPLREENGVLEYVPIQYICDFIKSLGYDGIKYKSTMNEENEGYNIAILNEQLIECLDKDFVADKGIECIETKVFDIRVSYKKSFVMQY</sequence>
<reference evidence="2 3" key="1">
    <citation type="journal article" date="2012" name="PLoS ONE">
        <title>Genome Sequencing and Analysis of a Type A Clostridium perfringens Isolate from a Case of Bovine Clostridial Abomasitis.</title>
        <authorList>
            <person name="Nowell V.J."/>
            <person name="Kropinski A.M."/>
            <person name="Songer J.G."/>
            <person name="Macinnes J.I."/>
            <person name="Parreira V.R."/>
            <person name="Prescott J.F."/>
        </authorList>
    </citation>
    <scope>NUCLEOTIDE SEQUENCE [LARGE SCALE GENOMIC DNA]</scope>
    <source>
        <strain evidence="2 3">F262</strain>
    </source>
</reference>
<dbReference type="RefSeq" id="WP_003482222.1">
    <property type="nucleotide sequence ID" value="NZ_CM001477.1"/>
</dbReference>